<dbReference type="GO" id="GO:0046872">
    <property type="term" value="F:metal ion binding"/>
    <property type="evidence" value="ECO:0007669"/>
    <property type="project" value="UniProtKB-KW"/>
</dbReference>
<name>A0A0N5AY95_9BILA</name>
<dbReference type="SMART" id="SM00275">
    <property type="entry name" value="G_alpha"/>
    <property type="match status" value="1"/>
</dbReference>
<keyword evidence="3" id="KW-0807">Transducer</keyword>
<keyword evidence="5" id="KW-0479">Metal-binding</keyword>
<dbReference type="Pfam" id="PF00503">
    <property type="entry name" value="G-alpha"/>
    <property type="match status" value="1"/>
</dbReference>
<organism evidence="6 7">
    <name type="scientific">Syphacia muris</name>
    <dbReference type="NCBI Taxonomy" id="451379"/>
    <lineage>
        <taxon>Eukaryota</taxon>
        <taxon>Metazoa</taxon>
        <taxon>Ecdysozoa</taxon>
        <taxon>Nematoda</taxon>
        <taxon>Chromadorea</taxon>
        <taxon>Rhabditida</taxon>
        <taxon>Spirurina</taxon>
        <taxon>Oxyuridomorpha</taxon>
        <taxon>Oxyuroidea</taxon>
        <taxon>Oxyuridae</taxon>
        <taxon>Syphacia</taxon>
    </lineage>
</organism>
<dbReference type="GO" id="GO:0005737">
    <property type="term" value="C:cytoplasm"/>
    <property type="evidence" value="ECO:0007669"/>
    <property type="project" value="TreeGrafter"/>
</dbReference>
<feature type="binding site" evidence="5">
    <location>
        <position position="202"/>
    </location>
    <ligand>
        <name>Mg(2+)</name>
        <dbReference type="ChEBI" id="CHEBI:18420"/>
    </ligand>
</feature>
<dbReference type="GO" id="GO:0007191">
    <property type="term" value="P:adenylate cyclase-activating dopamine receptor signaling pathway"/>
    <property type="evidence" value="ECO:0007669"/>
    <property type="project" value="TreeGrafter"/>
</dbReference>
<evidence type="ECO:0000313" key="7">
    <source>
        <dbReference type="WBParaSite" id="SMUV_0000993201-mRNA-1"/>
    </source>
</evidence>
<dbReference type="GO" id="GO:0005525">
    <property type="term" value="F:GTP binding"/>
    <property type="evidence" value="ECO:0007669"/>
    <property type="project" value="UniProtKB-KW"/>
</dbReference>
<evidence type="ECO:0000256" key="4">
    <source>
        <dbReference type="PIRSR" id="PIRSR601019-1"/>
    </source>
</evidence>
<dbReference type="GO" id="GO:0003924">
    <property type="term" value="F:GTPase activity"/>
    <property type="evidence" value="ECO:0007669"/>
    <property type="project" value="InterPro"/>
</dbReference>
<evidence type="ECO:0000256" key="3">
    <source>
        <dbReference type="ARBA" id="ARBA00023224"/>
    </source>
</evidence>
<dbReference type="InterPro" id="IPR011025">
    <property type="entry name" value="GproteinA_insert"/>
</dbReference>
<dbReference type="SUPFAM" id="SSF52540">
    <property type="entry name" value="P-loop containing nucleoside triphosphate hydrolases"/>
    <property type="match status" value="1"/>
</dbReference>
<dbReference type="PANTHER" id="PTHR10218">
    <property type="entry name" value="GTP-BINDING PROTEIN ALPHA SUBUNIT"/>
    <property type="match status" value="1"/>
</dbReference>
<dbReference type="Proteomes" id="UP000046393">
    <property type="component" value="Unplaced"/>
</dbReference>
<keyword evidence="2 4" id="KW-0342">GTP-binding</keyword>
<evidence type="ECO:0000256" key="5">
    <source>
        <dbReference type="PIRSR" id="PIRSR601019-2"/>
    </source>
</evidence>
<dbReference type="InterPro" id="IPR027417">
    <property type="entry name" value="P-loop_NTPase"/>
</dbReference>
<dbReference type="AlphaFoldDB" id="A0A0N5AY95"/>
<dbReference type="GO" id="GO:0031683">
    <property type="term" value="F:G-protein beta/gamma-subunit complex binding"/>
    <property type="evidence" value="ECO:0007669"/>
    <property type="project" value="InterPro"/>
</dbReference>
<reference evidence="7" key="1">
    <citation type="submission" date="2017-02" db="UniProtKB">
        <authorList>
            <consortium name="WormBaseParasite"/>
        </authorList>
    </citation>
    <scope>IDENTIFICATION</scope>
</reference>
<feature type="binding site" evidence="5">
    <location>
        <position position="35"/>
    </location>
    <ligand>
        <name>Mg(2+)</name>
        <dbReference type="ChEBI" id="CHEBI:18420"/>
    </ligand>
</feature>
<dbReference type="InterPro" id="IPR001019">
    <property type="entry name" value="Gprotein_alpha_su"/>
</dbReference>
<dbReference type="Gene3D" id="1.10.400.10">
    <property type="entry name" value="GI Alpha 1, domain 2-like"/>
    <property type="match status" value="1"/>
</dbReference>
<dbReference type="STRING" id="451379.A0A0N5AY95"/>
<keyword evidence="5" id="KW-0460">Magnesium</keyword>
<proteinExistence type="predicted"/>
<dbReference type="GO" id="GO:0007606">
    <property type="term" value="P:sensory perception of chemical stimulus"/>
    <property type="evidence" value="ECO:0007669"/>
    <property type="project" value="TreeGrafter"/>
</dbReference>
<protein>
    <submittedName>
        <fullName evidence="7">Guanine nucleotide-binding protein G(Q) subunit alpha</fullName>
    </submittedName>
</protein>
<dbReference type="GO" id="GO:0001664">
    <property type="term" value="F:G protein-coupled receptor binding"/>
    <property type="evidence" value="ECO:0007669"/>
    <property type="project" value="TreeGrafter"/>
</dbReference>
<evidence type="ECO:0000256" key="2">
    <source>
        <dbReference type="ARBA" id="ARBA00023134"/>
    </source>
</evidence>
<keyword evidence="6" id="KW-1185">Reference proteome</keyword>
<dbReference type="PROSITE" id="PS51882">
    <property type="entry name" value="G_ALPHA"/>
    <property type="match status" value="1"/>
</dbReference>
<evidence type="ECO:0000256" key="1">
    <source>
        <dbReference type="ARBA" id="ARBA00022741"/>
    </source>
</evidence>
<dbReference type="PRINTS" id="PR00318">
    <property type="entry name" value="GPROTEINA"/>
</dbReference>
<sequence>MGLKCCKTDHNSSDGSDDEELIRFFMVGMGGAGKSTVIRQLMKLCYDCPNLYKLYDSEWNEKSNIHSEGDLRKWKITIQQNILEAFCNTIKQSRLFGFEFNEEQSGIVAEIESLCDDVRTLHLRRSEWSPLFNEQLGKKLSKLIASNQDPIKCTLMRCQEFAAEYRLPDGVDNFITEEKITYYAKQDTVPDEDDIVHARDPTSGLDYYHFLVHKMRIQIHDMGGQMIERTKILEYLSHWLSDSKPNYRNFILYVVSIADYNVKHPNRTQYTLLDESEPVSIETLRKAIANKFAKEISNNAVKRRSPVFHKFTCAVDSKMMENLFGTIRSEIILKTIIDQDWAFP</sequence>
<keyword evidence="1 4" id="KW-0547">Nucleotide-binding</keyword>
<dbReference type="SUPFAM" id="SSF47895">
    <property type="entry name" value="Transducin (alpha subunit), insertion domain"/>
    <property type="match status" value="1"/>
</dbReference>
<dbReference type="PANTHER" id="PTHR10218:SF194">
    <property type="entry name" value="G PROTEIN, ALPHA SUBUNIT"/>
    <property type="match status" value="1"/>
</dbReference>
<evidence type="ECO:0000313" key="6">
    <source>
        <dbReference type="Proteomes" id="UP000046393"/>
    </source>
</evidence>
<dbReference type="GO" id="GO:0005834">
    <property type="term" value="C:heterotrimeric G-protein complex"/>
    <property type="evidence" value="ECO:0007669"/>
    <property type="project" value="TreeGrafter"/>
</dbReference>
<accession>A0A0N5AY95</accession>
<dbReference type="WBParaSite" id="SMUV_0000993201-mRNA-1">
    <property type="protein sequence ID" value="SMUV_0000993201-mRNA-1"/>
    <property type="gene ID" value="SMUV_0000993201"/>
</dbReference>
<dbReference type="Gene3D" id="3.40.50.300">
    <property type="entry name" value="P-loop containing nucleotide triphosphate hydrolases"/>
    <property type="match status" value="1"/>
</dbReference>
<feature type="binding site" evidence="4">
    <location>
        <begin position="221"/>
        <end position="225"/>
    </location>
    <ligand>
        <name>GTP</name>
        <dbReference type="ChEBI" id="CHEBI:37565"/>
    </ligand>
</feature>